<gene>
    <name evidence="1" type="ORF">LCGC14_2908420</name>
</gene>
<dbReference type="EMBL" id="LAZR01057480">
    <property type="protein sequence ID" value="KKK71988.1"/>
    <property type="molecule type" value="Genomic_DNA"/>
</dbReference>
<accession>A0A0F8XSR8</accession>
<proteinExistence type="predicted"/>
<protein>
    <submittedName>
        <fullName evidence="1">Uncharacterized protein</fullName>
    </submittedName>
</protein>
<comment type="caution">
    <text evidence="1">The sequence shown here is derived from an EMBL/GenBank/DDBJ whole genome shotgun (WGS) entry which is preliminary data.</text>
</comment>
<organism evidence="1">
    <name type="scientific">marine sediment metagenome</name>
    <dbReference type="NCBI Taxonomy" id="412755"/>
    <lineage>
        <taxon>unclassified sequences</taxon>
        <taxon>metagenomes</taxon>
        <taxon>ecological metagenomes</taxon>
    </lineage>
</organism>
<sequence>MFTDNELRILENLIQHEVTFFSENKLQGFDAELTAHSILLDKITLLRRTLMEFQCYETTERTEIKQQYRDATNLVTISRVTVYDGCYHEYYYKVVFMVRGKLNHISCEGNAERAFTLYHGIVDMV</sequence>
<evidence type="ECO:0000313" key="1">
    <source>
        <dbReference type="EMBL" id="KKK71988.1"/>
    </source>
</evidence>
<name>A0A0F8XSR8_9ZZZZ</name>
<reference evidence="1" key="1">
    <citation type="journal article" date="2015" name="Nature">
        <title>Complex archaea that bridge the gap between prokaryotes and eukaryotes.</title>
        <authorList>
            <person name="Spang A."/>
            <person name="Saw J.H."/>
            <person name="Jorgensen S.L."/>
            <person name="Zaremba-Niedzwiedzka K."/>
            <person name="Martijn J."/>
            <person name="Lind A.E."/>
            <person name="van Eijk R."/>
            <person name="Schleper C."/>
            <person name="Guy L."/>
            <person name="Ettema T.J."/>
        </authorList>
    </citation>
    <scope>NUCLEOTIDE SEQUENCE</scope>
</reference>
<dbReference type="AlphaFoldDB" id="A0A0F8XSR8"/>